<accession>A0A9W7DYZ4</accession>
<keyword evidence="2" id="KW-1185">Reference proteome</keyword>
<dbReference type="Proteomes" id="UP001165082">
    <property type="component" value="Unassembled WGS sequence"/>
</dbReference>
<comment type="caution">
    <text evidence="1">The sequence shown here is derived from an EMBL/GenBank/DDBJ whole genome shotgun (WGS) entry which is preliminary data.</text>
</comment>
<dbReference type="EMBL" id="BRXZ01001009">
    <property type="protein sequence ID" value="GMH59913.1"/>
    <property type="molecule type" value="Genomic_DNA"/>
</dbReference>
<gene>
    <name evidence="1" type="ORF">TrRE_jg5417</name>
</gene>
<dbReference type="AlphaFoldDB" id="A0A9W7DYZ4"/>
<reference evidence="1" key="1">
    <citation type="submission" date="2022-07" db="EMBL/GenBank/DDBJ databases">
        <title>Genome analysis of Parmales, a sister group of diatoms, reveals the evolutionary specialization of diatoms from phago-mixotrophs to photoautotrophs.</title>
        <authorList>
            <person name="Ban H."/>
            <person name="Sato S."/>
            <person name="Yoshikawa S."/>
            <person name="Kazumasa Y."/>
            <person name="Nakamura Y."/>
            <person name="Ichinomiya M."/>
            <person name="Saitoh K."/>
            <person name="Sato N."/>
            <person name="Blanc-Mathieu R."/>
            <person name="Endo H."/>
            <person name="Kuwata A."/>
            <person name="Ogata H."/>
        </authorList>
    </citation>
    <scope>NUCLEOTIDE SEQUENCE</scope>
</reference>
<evidence type="ECO:0000313" key="1">
    <source>
        <dbReference type="EMBL" id="GMH59913.1"/>
    </source>
</evidence>
<evidence type="ECO:0000313" key="2">
    <source>
        <dbReference type="Proteomes" id="UP001165082"/>
    </source>
</evidence>
<sequence>MKISMFVMGKVYPAKVSTDSIIYPIWCYYRGRMVAHAVLENNILASEMHKEAKQYLECAAKHFGKDGIMGMYLGEGIVWPDSEVTVTGAPLWASEQVKASAKLREIANFWVQERQIENGEYGGGTNDDVELWRQFKLLITGFEDDETVNATKLLAQYIFSMDRMQGGFVDELHDVEHNAEESSDSLLPILLKDIGNADFTDPLYSNVDKIRDLFVDKWMGTNDKGGVMFKSTFFSSSEVSEDARMKCDVALNIRAIQPVLLSWQYGRLADEGGEFEERMKNWMSNWIESASTSDCGKPMHVIPSALRYPSSSPGGPITNGWQNPGCKYVCLETERFGKLCEHHRDAFTWPSAIKPLSETMALVAFKSRWCGGLRSLLNAVSLNEELKVENDDWDGSSDLGAEGSDDWVRGRNLKSVMDGIVKWKFLTDGATDFDDALTTSDIYTKFLLKSNYGYGDGDWEGVKSSLETVGKGFAWNKAALTSEVRFTDRAFKWYKYASKQKHPKEEFPATSGSAELLYKVVTGDVNSPSYASVQAVGWVCEGGREFAVAVTKNLVDKFEAAAFSFRSIERVVGMRLKRLLGSGTRYSYKVVKIVEGEEAEEGPCEANEVISGSNGEFTVEGGIDGEGGTGDWPLVNINIPGGQLVKICVKVASGGEGSGPHPWGQDGACRDWLDANPETEDDGGGVDCKMIVRPVLPLVGITMEELIGCLIGIFVGFVGMLTVCCCRPVEERELGEKEDEEDGDSSQDEVRVHSVEMELVSINNVATL</sequence>
<proteinExistence type="predicted"/>
<name>A0A9W7DYZ4_9STRA</name>
<organism evidence="1 2">
    <name type="scientific">Triparma retinervis</name>
    <dbReference type="NCBI Taxonomy" id="2557542"/>
    <lineage>
        <taxon>Eukaryota</taxon>
        <taxon>Sar</taxon>
        <taxon>Stramenopiles</taxon>
        <taxon>Ochrophyta</taxon>
        <taxon>Bolidophyceae</taxon>
        <taxon>Parmales</taxon>
        <taxon>Triparmaceae</taxon>
        <taxon>Triparma</taxon>
    </lineage>
</organism>
<protein>
    <submittedName>
        <fullName evidence="1">Uncharacterized protein</fullName>
    </submittedName>
</protein>
<dbReference type="OrthoDB" id="195045at2759"/>